<evidence type="ECO:0000256" key="1">
    <source>
        <dbReference type="SAM" id="Phobius"/>
    </source>
</evidence>
<gene>
    <name evidence="2" type="ORF">GCM10011379_09520</name>
</gene>
<feature type="transmembrane region" description="Helical" evidence="1">
    <location>
        <begin position="23"/>
        <end position="47"/>
    </location>
</feature>
<keyword evidence="1" id="KW-0812">Transmembrane</keyword>
<keyword evidence="3" id="KW-1185">Reference proteome</keyword>
<feature type="transmembrane region" description="Helical" evidence="1">
    <location>
        <begin position="120"/>
        <end position="142"/>
    </location>
</feature>
<feature type="transmembrane region" description="Helical" evidence="1">
    <location>
        <begin position="239"/>
        <end position="260"/>
    </location>
</feature>
<name>A0A917IR08_9BACT</name>
<feature type="transmembrane region" description="Helical" evidence="1">
    <location>
        <begin position="292"/>
        <end position="316"/>
    </location>
</feature>
<feature type="transmembrane region" description="Helical" evidence="1">
    <location>
        <begin position="53"/>
        <end position="72"/>
    </location>
</feature>
<reference evidence="2" key="1">
    <citation type="journal article" date="2014" name="Int. J. Syst. Evol. Microbiol.">
        <title>Complete genome sequence of Corynebacterium casei LMG S-19264T (=DSM 44701T), isolated from a smear-ripened cheese.</title>
        <authorList>
            <consortium name="US DOE Joint Genome Institute (JGI-PGF)"/>
            <person name="Walter F."/>
            <person name="Albersmeier A."/>
            <person name="Kalinowski J."/>
            <person name="Ruckert C."/>
        </authorList>
    </citation>
    <scope>NUCLEOTIDE SEQUENCE</scope>
    <source>
        <strain evidence="2">CGMCC 1.15290</strain>
    </source>
</reference>
<reference evidence="2" key="2">
    <citation type="submission" date="2020-09" db="EMBL/GenBank/DDBJ databases">
        <authorList>
            <person name="Sun Q."/>
            <person name="Zhou Y."/>
        </authorList>
    </citation>
    <scope>NUCLEOTIDE SEQUENCE</scope>
    <source>
        <strain evidence="2">CGMCC 1.15290</strain>
    </source>
</reference>
<dbReference type="EMBL" id="BMIB01000001">
    <property type="protein sequence ID" value="GGH61009.1"/>
    <property type="molecule type" value="Genomic_DNA"/>
</dbReference>
<keyword evidence="1" id="KW-0472">Membrane</keyword>
<proteinExistence type="predicted"/>
<keyword evidence="1" id="KW-1133">Transmembrane helix</keyword>
<sequence>MKGNTFRASSNDMKDSGNNLRDYIFFGNFFYGMCATALSIEAAYQMQIPLNNWIFYVVLFSASIVYYTYAYISEQYVNPNNKRSVWYYTHKVTVRWSQNLFSALAIVGTLLLLAQYYRGFAVIPLSHWLVALLFPVVAALYYDIPALRFLSLNLRRTGWMKPFVIGFVWTGVVTIYPLLWREIQSREVYPFALMTGWLALKNWMYITVLCIMFDIKDYASDSNNQLKTFVVRAGLRRTIFNILMPIVLLGLISLLLFSVYMHFTPLRVLLNVVPFIVTLAVAYSMHQRRSILYYLAVIDGLMLVKALCGILAAILVS</sequence>
<feature type="transmembrane region" description="Helical" evidence="1">
    <location>
        <begin position="200"/>
        <end position="219"/>
    </location>
</feature>
<feature type="transmembrane region" description="Helical" evidence="1">
    <location>
        <begin position="163"/>
        <end position="180"/>
    </location>
</feature>
<feature type="transmembrane region" description="Helical" evidence="1">
    <location>
        <begin position="266"/>
        <end position="285"/>
    </location>
</feature>
<protein>
    <recommendedName>
        <fullName evidence="4">UbiA prenyltransferase family protein</fullName>
    </recommendedName>
</protein>
<evidence type="ECO:0000313" key="3">
    <source>
        <dbReference type="Proteomes" id="UP000627292"/>
    </source>
</evidence>
<dbReference type="RefSeq" id="WP_188950826.1">
    <property type="nucleotide sequence ID" value="NZ_BMIB01000001.1"/>
</dbReference>
<dbReference type="AlphaFoldDB" id="A0A917IR08"/>
<dbReference type="Proteomes" id="UP000627292">
    <property type="component" value="Unassembled WGS sequence"/>
</dbReference>
<evidence type="ECO:0000313" key="2">
    <source>
        <dbReference type="EMBL" id="GGH61009.1"/>
    </source>
</evidence>
<comment type="caution">
    <text evidence="2">The sequence shown here is derived from an EMBL/GenBank/DDBJ whole genome shotgun (WGS) entry which is preliminary data.</text>
</comment>
<organism evidence="2 3">
    <name type="scientific">Filimonas zeae</name>
    <dbReference type="NCBI Taxonomy" id="1737353"/>
    <lineage>
        <taxon>Bacteria</taxon>
        <taxon>Pseudomonadati</taxon>
        <taxon>Bacteroidota</taxon>
        <taxon>Chitinophagia</taxon>
        <taxon>Chitinophagales</taxon>
        <taxon>Chitinophagaceae</taxon>
        <taxon>Filimonas</taxon>
    </lineage>
</organism>
<accession>A0A917IR08</accession>
<evidence type="ECO:0008006" key="4">
    <source>
        <dbReference type="Google" id="ProtNLM"/>
    </source>
</evidence>
<feature type="transmembrane region" description="Helical" evidence="1">
    <location>
        <begin position="93"/>
        <end position="114"/>
    </location>
</feature>